<sequence length="144" mass="16364">MVKNNLCTMSQHQPDINEPLVKNLLEDKNLAFVSTLMKDGSPQITPTWIDIQGNEILINTAIGRVKQKNVTRDPRIAVSIADRNNPYHMVTLRGQVIDQITGELADSHIDKMAKKYLNKDKYPFRAPGEKRVILKVKPTRVAYI</sequence>
<proteinExistence type="predicted"/>
<dbReference type="Gene3D" id="2.30.110.10">
    <property type="entry name" value="Electron Transport, Fmn-binding Protein, Chain A"/>
    <property type="match status" value="1"/>
</dbReference>
<evidence type="ECO:0000313" key="3">
    <source>
        <dbReference type="EMBL" id="ALI36312.1"/>
    </source>
</evidence>
<evidence type="ECO:0000313" key="4">
    <source>
        <dbReference type="Proteomes" id="UP000058925"/>
    </source>
</evidence>
<dbReference type="GO" id="GO:0070967">
    <property type="term" value="F:coenzyme F420 binding"/>
    <property type="evidence" value="ECO:0007669"/>
    <property type="project" value="TreeGrafter"/>
</dbReference>
<dbReference type="GO" id="GO:0016627">
    <property type="term" value="F:oxidoreductase activity, acting on the CH-CH group of donors"/>
    <property type="evidence" value="ECO:0007669"/>
    <property type="project" value="TreeGrafter"/>
</dbReference>
<reference evidence="4" key="1">
    <citation type="submission" date="2015-10" db="EMBL/GenBank/DDBJ databases">
        <title>Niche specialization of a soil ammonia-oxidizing archaeon, Candidatus Nitrosocosmicus oleophilus.</title>
        <authorList>
            <person name="Jung M.-Y."/>
            <person name="Rhee S.-K."/>
        </authorList>
    </citation>
    <scope>NUCLEOTIDE SEQUENCE [LARGE SCALE GENOMIC DNA]</scope>
    <source>
        <strain evidence="4">MY3</strain>
    </source>
</reference>
<dbReference type="PANTHER" id="PTHR35176">
    <property type="entry name" value="HEME OXYGENASE HI_0854-RELATED"/>
    <property type="match status" value="1"/>
</dbReference>
<protein>
    <submittedName>
        <fullName evidence="3">Pyridoxamine 5'-phosphate oxidase</fullName>
    </submittedName>
</protein>
<name>A0A654M9Z6_9ARCH</name>
<dbReference type="KEGG" id="taa:NMY3_02111"/>
<dbReference type="Pfam" id="PF01243">
    <property type="entry name" value="PNPOx_N"/>
    <property type="match status" value="1"/>
</dbReference>
<gene>
    <name evidence="3" type="ORF">NMY3_02111</name>
</gene>
<dbReference type="InterPro" id="IPR019920">
    <property type="entry name" value="F420-binding_dom_put"/>
</dbReference>
<dbReference type="InterPro" id="IPR011576">
    <property type="entry name" value="Pyridox_Oxase_N"/>
</dbReference>
<dbReference type="PANTHER" id="PTHR35176:SF6">
    <property type="entry name" value="HEME OXYGENASE HI_0854-RELATED"/>
    <property type="match status" value="1"/>
</dbReference>
<dbReference type="AlphaFoldDB" id="A0A654M9Z6"/>
<evidence type="ECO:0000256" key="1">
    <source>
        <dbReference type="ARBA" id="ARBA00023002"/>
    </source>
</evidence>
<dbReference type="InterPro" id="IPR052019">
    <property type="entry name" value="F420H2_bilvrd_red/Heme_oxyg"/>
</dbReference>
<dbReference type="Proteomes" id="UP000058925">
    <property type="component" value="Chromosome"/>
</dbReference>
<dbReference type="SUPFAM" id="SSF50475">
    <property type="entry name" value="FMN-binding split barrel"/>
    <property type="match status" value="1"/>
</dbReference>
<keyword evidence="1" id="KW-0560">Oxidoreductase</keyword>
<dbReference type="GO" id="GO:0005829">
    <property type="term" value="C:cytosol"/>
    <property type="evidence" value="ECO:0007669"/>
    <property type="project" value="TreeGrafter"/>
</dbReference>
<dbReference type="InterPro" id="IPR012349">
    <property type="entry name" value="Split_barrel_FMN-bd"/>
</dbReference>
<feature type="domain" description="Pyridoxamine 5'-phosphate oxidase N-terminal" evidence="2">
    <location>
        <begin position="21"/>
        <end position="143"/>
    </location>
</feature>
<organism evidence="3 4">
    <name type="scientific">Candidatus Nitrosocosmicus oleophilus</name>
    <dbReference type="NCBI Taxonomy" id="1353260"/>
    <lineage>
        <taxon>Archaea</taxon>
        <taxon>Nitrososphaerota</taxon>
        <taxon>Nitrososphaeria</taxon>
        <taxon>Nitrososphaerales</taxon>
        <taxon>Nitrososphaeraceae</taxon>
        <taxon>Candidatus Nitrosocosmicus</taxon>
    </lineage>
</organism>
<dbReference type="NCBIfam" id="TIGR03618">
    <property type="entry name" value="Rv1155_F420"/>
    <property type="match status" value="1"/>
</dbReference>
<dbReference type="EMBL" id="CP012850">
    <property type="protein sequence ID" value="ALI36312.1"/>
    <property type="molecule type" value="Genomic_DNA"/>
</dbReference>
<accession>A0A654M9Z6</accession>
<keyword evidence="4" id="KW-1185">Reference proteome</keyword>
<evidence type="ECO:0000259" key="2">
    <source>
        <dbReference type="Pfam" id="PF01243"/>
    </source>
</evidence>